<evidence type="ECO:0000256" key="5">
    <source>
        <dbReference type="SAM" id="MobiDB-lite"/>
    </source>
</evidence>
<dbReference type="Proteomes" id="UP000233332">
    <property type="component" value="Unassembled WGS sequence"/>
</dbReference>
<evidence type="ECO:0000256" key="6">
    <source>
        <dbReference type="SAM" id="SignalP"/>
    </source>
</evidence>
<evidence type="ECO:0000256" key="2">
    <source>
        <dbReference type="ARBA" id="ARBA00007261"/>
    </source>
</evidence>
<keyword evidence="3" id="KW-0378">Hydrolase</keyword>
<feature type="chain" id="PRO_5014749146" evidence="6">
    <location>
        <begin position="35"/>
        <end position="474"/>
    </location>
</feature>
<dbReference type="Pfam" id="PF00675">
    <property type="entry name" value="Peptidase_M16"/>
    <property type="match status" value="1"/>
</dbReference>
<feature type="domain" description="Peptidase M16 C-terminal" evidence="8">
    <location>
        <begin position="204"/>
        <end position="386"/>
    </location>
</feature>
<evidence type="ECO:0000259" key="8">
    <source>
        <dbReference type="Pfam" id="PF05193"/>
    </source>
</evidence>
<keyword evidence="3" id="KW-0482">Metalloprotease</keyword>
<dbReference type="InterPro" id="IPR001431">
    <property type="entry name" value="Pept_M16_Zn_BS"/>
</dbReference>
<proteinExistence type="inferred from homology"/>
<feature type="region of interest" description="Disordered" evidence="5">
    <location>
        <begin position="452"/>
        <end position="474"/>
    </location>
</feature>
<dbReference type="GO" id="GO:0046872">
    <property type="term" value="F:metal ion binding"/>
    <property type="evidence" value="ECO:0007669"/>
    <property type="project" value="InterPro"/>
</dbReference>
<dbReference type="Gene3D" id="3.30.830.10">
    <property type="entry name" value="Metalloenzyme, LuxS/M16 peptidase-like"/>
    <property type="match status" value="2"/>
</dbReference>
<dbReference type="InterPro" id="IPR050361">
    <property type="entry name" value="MPP/UQCRC_Complex"/>
</dbReference>
<dbReference type="InterPro" id="IPR011765">
    <property type="entry name" value="Pept_M16_N"/>
</dbReference>
<dbReference type="SUPFAM" id="SSF63411">
    <property type="entry name" value="LuxS/MPP-like metallohydrolase"/>
    <property type="match status" value="2"/>
</dbReference>
<comment type="caution">
    <text evidence="9">The sequence shown here is derived from an EMBL/GenBank/DDBJ whole genome shotgun (WGS) entry which is preliminary data.</text>
</comment>
<dbReference type="AlphaFoldDB" id="A0A2N3LB53"/>
<dbReference type="InterPro" id="IPR007863">
    <property type="entry name" value="Peptidase_M16_C"/>
</dbReference>
<dbReference type="EMBL" id="NXGX01000001">
    <property type="protein sequence ID" value="PKR60022.1"/>
    <property type="molecule type" value="Genomic_DNA"/>
</dbReference>
<name>A0A2N3LB53_9PROT</name>
<accession>A0A2N3LB53</accession>
<organism evidence="9 10">
    <name type="scientific">Thalassospira lohafexi</name>
    <dbReference type="NCBI Taxonomy" id="744227"/>
    <lineage>
        <taxon>Bacteria</taxon>
        <taxon>Pseudomonadati</taxon>
        <taxon>Pseudomonadota</taxon>
        <taxon>Alphaproteobacteria</taxon>
        <taxon>Rhodospirillales</taxon>
        <taxon>Thalassospiraceae</taxon>
        <taxon>Thalassospira</taxon>
    </lineage>
</organism>
<reference evidence="9 10" key="1">
    <citation type="submission" date="2017-09" db="EMBL/GenBank/DDBJ databases">
        <title>Biodiversity and function of Thalassospira species in the particle-attached aromatic-hydrocarbon-degrading consortia from the surface seawater of the China South Sea.</title>
        <authorList>
            <person name="Dong C."/>
            <person name="Lai Q."/>
            <person name="Shao Z."/>
        </authorList>
    </citation>
    <scope>NUCLEOTIDE SEQUENCE [LARGE SCALE GENOMIC DNA]</scope>
    <source>
        <strain evidence="9 10">139Z-12</strain>
    </source>
</reference>
<dbReference type="PROSITE" id="PS00143">
    <property type="entry name" value="INSULINASE"/>
    <property type="match status" value="1"/>
</dbReference>
<dbReference type="GO" id="GO:0004222">
    <property type="term" value="F:metalloendopeptidase activity"/>
    <property type="evidence" value="ECO:0007669"/>
    <property type="project" value="InterPro"/>
</dbReference>
<protein>
    <submittedName>
        <fullName evidence="9">Peptidase M16</fullName>
    </submittedName>
</protein>
<keyword evidence="3" id="KW-0645">Protease</keyword>
<comment type="cofactor">
    <cofactor evidence="1">
        <name>Zn(2+)</name>
        <dbReference type="ChEBI" id="CHEBI:29105"/>
    </cofactor>
</comment>
<sequence length="474" mass="51836">MKIPTLSVMFARMPVTASMLAAVMMVIMPHLSQAAVFNPQTVTLDNGMQVVLVENHRAPVVTQMVWYKVGSADEQTGISGIAHFLEHLMFKGTNDIAPGDFSKIVARNGGNDNAFTTWDYTGYFQNIARDRLDLVMKMEADRMTNLQLSDDVVLPERDVIIEERRSRIDNNPGALLGEQMRAALYMAHPYGRSIIGWMNEMEQLSTKDALDFYHEWYAPNNAILVVAGDITMDELLPMAKKYYGVIPRGDVSTRHRVKEPVQHAPRKVTMRDPRVGQASMSRYYLAPSYNSENAADAAPLELLSEIIGSGTTSRFFKALVVDQSIASSVGTFYDPVAVDLASFGLYAVPRGDGELADLEKAVDDQIAKLKTDGVTEDELDRAKQKLLDSAVFARDSLSAGARVLGQSLAVGLTVDQVESWPDRISAVTVDQVNEAAKHVFNDKQSVTGWLMPPEGGPVSGSGPAIPLDSGGGVH</sequence>
<dbReference type="PANTHER" id="PTHR11851">
    <property type="entry name" value="METALLOPROTEASE"/>
    <property type="match status" value="1"/>
</dbReference>
<keyword evidence="6" id="KW-0732">Signal</keyword>
<dbReference type="PANTHER" id="PTHR11851:SF49">
    <property type="entry name" value="MITOCHONDRIAL-PROCESSING PEPTIDASE SUBUNIT ALPHA"/>
    <property type="match status" value="1"/>
</dbReference>
<feature type="signal peptide" evidence="6">
    <location>
        <begin position="1"/>
        <end position="34"/>
    </location>
</feature>
<evidence type="ECO:0000313" key="10">
    <source>
        <dbReference type="Proteomes" id="UP000233332"/>
    </source>
</evidence>
<evidence type="ECO:0000256" key="3">
    <source>
        <dbReference type="ARBA" id="ARBA00023049"/>
    </source>
</evidence>
<evidence type="ECO:0000256" key="4">
    <source>
        <dbReference type="RuleBase" id="RU004447"/>
    </source>
</evidence>
<dbReference type="InterPro" id="IPR011249">
    <property type="entry name" value="Metalloenz_LuxS/M16"/>
</dbReference>
<evidence type="ECO:0000313" key="9">
    <source>
        <dbReference type="EMBL" id="PKR60022.1"/>
    </source>
</evidence>
<evidence type="ECO:0000256" key="1">
    <source>
        <dbReference type="ARBA" id="ARBA00001947"/>
    </source>
</evidence>
<dbReference type="GO" id="GO:0006508">
    <property type="term" value="P:proteolysis"/>
    <property type="evidence" value="ECO:0007669"/>
    <property type="project" value="InterPro"/>
</dbReference>
<comment type="similarity">
    <text evidence="2 4">Belongs to the peptidase M16 family.</text>
</comment>
<feature type="domain" description="Peptidase M16 N-terminal" evidence="7">
    <location>
        <begin position="50"/>
        <end position="195"/>
    </location>
</feature>
<keyword evidence="10" id="KW-1185">Reference proteome</keyword>
<dbReference type="RefSeq" id="WP_101299174.1">
    <property type="nucleotide sequence ID" value="NZ_NXGX01000001.1"/>
</dbReference>
<evidence type="ECO:0000259" key="7">
    <source>
        <dbReference type="Pfam" id="PF00675"/>
    </source>
</evidence>
<gene>
    <name evidence="9" type="ORF">COO92_01220</name>
</gene>
<dbReference type="Pfam" id="PF05193">
    <property type="entry name" value="Peptidase_M16_C"/>
    <property type="match status" value="1"/>
</dbReference>